<dbReference type="GO" id="GO:0046677">
    <property type="term" value="P:response to antibiotic"/>
    <property type="evidence" value="ECO:0007669"/>
    <property type="project" value="UniProtKB-UniRule"/>
</dbReference>
<keyword evidence="5 14" id="KW-1003">Cell membrane</keyword>
<dbReference type="GO" id="GO:0050380">
    <property type="term" value="F:undecaprenyl-diphosphatase activity"/>
    <property type="evidence" value="ECO:0007669"/>
    <property type="project" value="UniProtKB-UniRule"/>
</dbReference>
<keyword evidence="10 14" id="KW-0046">Antibiotic resistance</keyword>
<evidence type="ECO:0000256" key="10">
    <source>
        <dbReference type="ARBA" id="ARBA00023251"/>
    </source>
</evidence>
<feature type="transmembrane region" description="Helical" evidence="14">
    <location>
        <begin position="188"/>
        <end position="206"/>
    </location>
</feature>
<dbReference type="PANTHER" id="PTHR30622">
    <property type="entry name" value="UNDECAPRENYL-DIPHOSPHATASE"/>
    <property type="match status" value="1"/>
</dbReference>
<feature type="transmembrane region" description="Helical" evidence="14">
    <location>
        <begin position="226"/>
        <end position="247"/>
    </location>
</feature>
<evidence type="ECO:0000256" key="14">
    <source>
        <dbReference type="HAMAP-Rule" id="MF_01006"/>
    </source>
</evidence>
<evidence type="ECO:0000256" key="4">
    <source>
        <dbReference type="ARBA" id="ARBA00021581"/>
    </source>
</evidence>
<feature type="transmembrane region" description="Helical" evidence="14">
    <location>
        <begin position="119"/>
        <end position="136"/>
    </location>
</feature>
<dbReference type="GO" id="GO:0071555">
    <property type="term" value="P:cell wall organization"/>
    <property type="evidence" value="ECO:0007669"/>
    <property type="project" value="UniProtKB-KW"/>
</dbReference>
<dbReference type="EMBL" id="CP018477">
    <property type="protein sequence ID" value="ASV76693.1"/>
    <property type="molecule type" value="Genomic_DNA"/>
</dbReference>
<dbReference type="GO" id="GO:0005886">
    <property type="term" value="C:plasma membrane"/>
    <property type="evidence" value="ECO:0007669"/>
    <property type="project" value="UniProtKB-SubCell"/>
</dbReference>
<organism evidence="15 16">
    <name type="scientific">Thermogutta terrifontis</name>
    <dbReference type="NCBI Taxonomy" id="1331910"/>
    <lineage>
        <taxon>Bacteria</taxon>
        <taxon>Pseudomonadati</taxon>
        <taxon>Planctomycetota</taxon>
        <taxon>Planctomycetia</taxon>
        <taxon>Pirellulales</taxon>
        <taxon>Thermoguttaceae</taxon>
        <taxon>Thermogutta</taxon>
    </lineage>
</organism>
<keyword evidence="14" id="KW-0573">Peptidoglycan synthesis</keyword>
<evidence type="ECO:0000256" key="13">
    <source>
        <dbReference type="ARBA" id="ARBA00047594"/>
    </source>
</evidence>
<evidence type="ECO:0000313" key="16">
    <source>
        <dbReference type="Proteomes" id="UP000215086"/>
    </source>
</evidence>
<evidence type="ECO:0000256" key="11">
    <source>
        <dbReference type="ARBA" id="ARBA00032707"/>
    </source>
</evidence>
<evidence type="ECO:0000256" key="7">
    <source>
        <dbReference type="ARBA" id="ARBA00022801"/>
    </source>
</evidence>
<feature type="transmembrane region" description="Helical" evidence="14">
    <location>
        <begin position="49"/>
        <end position="67"/>
    </location>
</feature>
<feature type="transmembrane region" description="Helical" evidence="14">
    <location>
        <begin position="79"/>
        <end position="99"/>
    </location>
</feature>
<evidence type="ECO:0000256" key="1">
    <source>
        <dbReference type="ARBA" id="ARBA00004651"/>
    </source>
</evidence>
<dbReference type="HAMAP" id="MF_01006">
    <property type="entry name" value="Undec_diphosphatase"/>
    <property type="match status" value="1"/>
</dbReference>
<proteinExistence type="inferred from homology"/>
<keyword evidence="14" id="KW-0133">Cell shape</keyword>
<keyword evidence="16" id="KW-1185">Reference proteome</keyword>
<evidence type="ECO:0000256" key="12">
    <source>
        <dbReference type="ARBA" id="ARBA00032932"/>
    </source>
</evidence>
<evidence type="ECO:0000313" key="15">
    <source>
        <dbReference type="EMBL" id="ASV76693.1"/>
    </source>
</evidence>
<evidence type="ECO:0000256" key="5">
    <source>
        <dbReference type="ARBA" id="ARBA00022475"/>
    </source>
</evidence>
<dbReference type="AlphaFoldDB" id="A0A286RL52"/>
<evidence type="ECO:0000256" key="3">
    <source>
        <dbReference type="ARBA" id="ARBA00012374"/>
    </source>
</evidence>
<name>A0A286RL52_9BACT</name>
<sequence>MEGLAEYLEVAALAVVQGLGEFLPISSSGHVLVLAHLFDALAHPLHEKLTINVMLHLGTLLAVIVYYRRRIAALLSSESRTLFLLIVATIPAACAGVGYELWLKDWLLVHLGYDPLDHVLTAGLMFFVTGGVLLSVRRKQGLREAGQLTVAQAVLVGLAQALAILPGLSRSGMTIAAGLVCGLKREEAASFSFLLSIPTIAGATIIEGRKLLHPASIDASLGPIMLGVVLSFAIGLLALAWVIQWLAKGRLSWFAGWVFFMGTVVLIWQIALRA</sequence>
<feature type="transmembrane region" description="Helical" evidence="14">
    <location>
        <begin position="253"/>
        <end position="272"/>
    </location>
</feature>
<keyword evidence="6 14" id="KW-0812">Transmembrane</keyword>
<evidence type="ECO:0000256" key="6">
    <source>
        <dbReference type="ARBA" id="ARBA00022692"/>
    </source>
</evidence>
<keyword evidence="9 14" id="KW-0472">Membrane</keyword>
<accession>A0A286RL52</accession>
<dbReference type="PANTHER" id="PTHR30622:SF4">
    <property type="entry name" value="UNDECAPRENYL-DIPHOSPHATASE"/>
    <property type="match status" value="1"/>
</dbReference>
<protein>
    <recommendedName>
        <fullName evidence="4 14">Undecaprenyl-diphosphatase</fullName>
        <ecNumber evidence="3 14">3.6.1.27</ecNumber>
    </recommendedName>
    <alternativeName>
        <fullName evidence="12 14">Bacitracin resistance protein</fullName>
    </alternativeName>
    <alternativeName>
        <fullName evidence="11 14">Undecaprenyl pyrophosphate phosphatase</fullName>
    </alternativeName>
</protein>
<reference evidence="15 16" key="1">
    <citation type="journal article" name="Front. Microbiol.">
        <title>Sugar Metabolism of the First Thermophilic Planctomycete Thermogutta terrifontis: Comparative Genomic and Transcriptomic Approaches.</title>
        <authorList>
            <person name="Elcheninov A.G."/>
            <person name="Menzel P."/>
            <person name="Gudbergsdottir S.R."/>
            <person name="Slesarev A.I."/>
            <person name="Kadnikov V.V."/>
            <person name="Krogh A."/>
            <person name="Bonch-Osmolovskaya E.A."/>
            <person name="Peng X."/>
            <person name="Kublanov I.V."/>
        </authorList>
    </citation>
    <scope>NUCLEOTIDE SEQUENCE [LARGE SCALE GENOMIC DNA]</scope>
    <source>
        <strain evidence="15 16">R1</strain>
    </source>
</reference>
<evidence type="ECO:0000256" key="2">
    <source>
        <dbReference type="ARBA" id="ARBA00010621"/>
    </source>
</evidence>
<dbReference type="InterPro" id="IPR003824">
    <property type="entry name" value="UppP"/>
</dbReference>
<evidence type="ECO:0000256" key="9">
    <source>
        <dbReference type="ARBA" id="ARBA00023136"/>
    </source>
</evidence>
<keyword evidence="14" id="KW-0961">Cell wall biogenesis/degradation</keyword>
<dbReference type="KEGG" id="ttf:THTE_4092"/>
<evidence type="ECO:0000256" key="8">
    <source>
        <dbReference type="ARBA" id="ARBA00022989"/>
    </source>
</evidence>
<comment type="similarity">
    <text evidence="2 14">Belongs to the UppP family.</text>
</comment>
<dbReference type="RefSeq" id="WP_095416424.1">
    <property type="nucleotide sequence ID" value="NZ_CP018477.1"/>
</dbReference>
<comment type="function">
    <text evidence="14">Catalyzes the dephosphorylation of undecaprenyl diphosphate (UPP). Confers resistance to bacitracin.</text>
</comment>
<comment type="subcellular location">
    <subcellularLocation>
        <location evidence="1 14">Cell membrane</location>
        <topology evidence="1 14">Multi-pass membrane protein</topology>
    </subcellularLocation>
</comment>
<dbReference type="Pfam" id="PF02673">
    <property type="entry name" value="BacA"/>
    <property type="match status" value="1"/>
</dbReference>
<dbReference type="Proteomes" id="UP000215086">
    <property type="component" value="Chromosome"/>
</dbReference>
<keyword evidence="7 14" id="KW-0378">Hydrolase</keyword>
<dbReference type="GO" id="GO:0008360">
    <property type="term" value="P:regulation of cell shape"/>
    <property type="evidence" value="ECO:0007669"/>
    <property type="project" value="UniProtKB-KW"/>
</dbReference>
<dbReference type="EC" id="3.6.1.27" evidence="3 14"/>
<dbReference type="GO" id="GO:0009252">
    <property type="term" value="P:peptidoglycan biosynthetic process"/>
    <property type="evidence" value="ECO:0007669"/>
    <property type="project" value="UniProtKB-KW"/>
</dbReference>
<comment type="miscellaneous">
    <text evidence="14">Bacitracin is thought to be involved in the inhibition of peptidoglycan synthesis by sequestering undecaprenyl diphosphate, thereby reducing the pool of lipid carrier available.</text>
</comment>
<comment type="catalytic activity">
    <reaction evidence="13 14">
        <text>di-trans,octa-cis-undecaprenyl diphosphate + H2O = di-trans,octa-cis-undecaprenyl phosphate + phosphate + H(+)</text>
        <dbReference type="Rhea" id="RHEA:28094"/>
        <dbReference type="ChEBI" id="CHEBI:15377"/>
        <dbReference type="ChEBI" id="CHEBI:15378"/>
        <dbReference type="ChEBI" id="CHEBI:43474"/>
        <dbReference type="ChEBI" id="CHEBI:58405"/>
        <dbReference type="ChEBI" id="CHEBI:60392"/>
        <dbReference type="EC" id="3.6.1.27"/>
    </reaction>
</comment>
<keyword evidence="8 14" id="KW-1133">Transmembrane helix</keyword>
<gene>
    <name evidence="14" type="primary">uppP</name>
    <name evidence="15" type="ORF">THTE_4092</name>
</gene>
<dbReference type="OrthoDB" id="9808289at2"/>